<evidence type="ECO:0000256" key="1">
    <source>
        <dbReference type="SAM" id="Phobius"/>
    </source>
</evidence>
<keyword evidence="1" id="KW-1133">Transmembrane helix</keyword>
<dbReference type="AlphaFoldDB" id="X1CDP6"/>
<comment type="caution">
    <text evidence="2">The sequence shown here is derived from an EMBL/GenBank/DDBJ whole genome shotgun (WGS) entry which is preliminary data.</text>
</comment>
<sequence length="51" mass="5602">RGEPTQIHKVPFSVKLVTVSLTILTVIAGIFPRPLFNYVVNELPLILGGGW</sequence>
<accession>X1CDP6</accession>
<dbReference type="EMBL" id="BART01037275">
    <property type="protein sequence ID" value="GAH06396.1"/>
    <property type="molecule type" value="Genomic_DNA"/>
</dbReference>
<proteinExistence type="predicted"/>
<name>X1CDP6_9ZZZZ</name>
<keyword evidence="1" id="KW-0812">Transmembrane</keyword>
<gene>
    <name evidence="2" type="ORF">S01H4_62446</name>
</gene>
<feature type="transmembrane region" description="Helical" evidence="1">
    <location>
        <begin position="12"/>
        <end position="31"/>
    </location>
</feature>
<reference evidence="2" key="1">
    <citation type="journal article" date="2014" name="Front. Microbiol.">
        <title>High frequency of phylogenetically diverse reductive dehalogenase-homologous genes in deep subseafloor sedimentary metagenomes.</title>
        <authorList>
            <person name="Kawai M."/>
            <person name="Futagami T."/>
            <person name="Toyoda A."/>
            <person name="Takaki Y."/>
            <person name="Nishi S."/>
            <person name="Hori S."/>
            <person name="Arai W."/>
            <person name="Tsubouchi T."/>
            <person name="Morono Y."/>
            <person name="Uchiyama I."/>
            <person name="Ito T."/>
            <person name="Fujiyama A."/>
            <person name="Inagaki F."/>
            <person name="Takami H."/>
        </authorList>
    </citation>
    <scope>NUCLEOTIDE SEQUENCE</scope>
    <source>
        <strain evidence="2">Expedition CK06-06</strain>
    </source>
</reference>
<organism evidence="2">
    <name type="scientific">marine sediment metagenome</name>
    <dbReference type="NCBI Taxonomy" id="412755"/>
    <lineage>
        <taxon>unclassified sequences</taxon>
        <taxon>metagenomes</taxon>
        <taxon>ecological metagenomes</taxon>
    </lineage>
</organism>
<evidence type="ECO:0000313" key="2">
    <source>
        <dbReference type="EMBL" id="GAH06396.1"/>
    </source>
</evidence>
<feature type="non-terminal residue" evidence="2">
    <location>
        <position position="1"/>
    </location>
</feature>
<keyword evidence="1" id="KW-0472">Membrane</keyword>
<protein>
    <submittedName>
        <fullName evidence="2">Uncharacterized protein</fullName>
    </submittedName>
</protein>